<dbReference type="Proteomes" id="UP000036356">
    <property type="component" value="Unassembled WGS sequence"/>
</dbReference>
<dbReference type="PROSITE" id="PS52050">
    <property type="entry name" value="WYL"/>
    <property type="match status" value="1"/>
</dbReference>
<dbReference type="InterPro" id="IPR026881">
    <property type="entry name" value="WYL_dom"/>
</dbReference>
<dbReference type="AlphaFoldDB" id="A0A0J1IGC7"/>
<dbReference type="PANTHER" id="PTHR34580:SF1">
    <property type="entry name" value="PROTEIN PAFC"/>
    <property type="match status" value="1"/>
</dbReference>
<evidence type="ECO:0000313" key="2">
    <source>
        <dbReference type="EMBL" id="KLU63781.1"/>
    </source>
</evidence>
<dbReference type="PATRIC" id="fig|476652.3.peg.4567"/>
<reference evidence="2 3" key="1">
    <citation type="submission" date="2015-06" db="EMBL/GenBank/DDBJ databases">
        <title>Draft genome of the moderately acidophilic sulfate reducer Candidatus Desulfosporosinus acididurans strain M1.</title>
        <authorList>
            <person name="Poehlein A."/>
            <person name="Petzsch P."/>
            <person name="Johnson B.D."/>
            <person name="Schloemann M."/>
            <person name="Daniel R."/>
            <person name="Muehling M."/>
        </authorList>
    </citation>
    <scope>NUCLEOTIDE SEQUENCE [LARGE SCALE GENOMIC DNA]</scope>
    <source>
        <strain evidence="2 3">M1</strain>
    </source>
</reference>
<dbReference type="InterPro" id="IPR051534">
    <property type="entry name" value="CBASS_pafABC_assoc_protein"/>
</dbReference>
<name>A0A0J1IGC7_9FIRM</name>
<accession>A0A0J1IGC7</accession>
<feature type="domain" description="WYL" evidence="1">
    <location>
        <begin position="161"/>
        <end position="225"/>
    </location>
</feature>
<evidence type="ECO:0000313" key="3">
    <source>
        <dbReference type="Proteomes" id="UP000036356"/>
    </source>
</evidence>
<dbReference type="Pfam" id="PF13280">
    <property type="entry name" value="WYL"/>
    <property type="match status" value="1"/>
</dbReference>
<dbReference type="EMBL" id="LDZY01000026">
    <property type="protein sequence ID" value="KLU63781.1"/>
    <property type="molecule type" value="Genomic_DNA"/>
</dbReference>
<proteinExistence type="predicted"/>
<comment type="caution">
    <text evidence="2">The sequence shown here is derived from an EMBL/GenBank/DDBJ whole genome shotgun (WGS) entry which is preliminary data.</text>
</comment>
<evidence type="ECO:0000259" key="1">
    <source>
        <dbReference type="Pfam" id="PF13280"/>
    </source>
</evidence>
<dbReference type="RefSeq" id="WP_047812072.1">
    <property type="nucleotide sequence ID" value="NZ_LDZY01000026.1"/>
</dbReference>
<dbReference type="PANTHER" id="PTHR34580">
    <property type="match status" value="1"/>
</dbReference>
<protein>
    <recommendedName>
        <fullName evidence="1">WYL domain-containing protein</fullName>
    </recommendedName>
</protein>
<keyword evidence="3" id="KW-1185">Reference proteome</keyword>
<sequence length="337" mass="39246">MKQDWRDTEEFDSRTKANRILSLYDALSKGNVINKQQAAINYSVSEKAIQRDINDLRAYLDDQSLNGEGCNISINYNRAKKGYEMIRGSAWLTQEEVLAIAKILLESRAFSKSELDLLLNKIIAQCLQNARKNVTENIRNELHHYLPVAHGQPLINKIWDISMAIRERRLLEVNYLKPGAAVTTCRILEPCGLIFAEYYFYLIAYIKDLGYDFPVTYRLDRIESYSISNQHFHIPEADRFEEGEFRKRVQFMRAGKLMQITFRFWGPSLDAVLDRLPTAHVIGWEENKALVEAEVFGDGIKMWLLSQAEFLEVLKPSEFRQEIRDTVLRMLGNYYIQ</sequence>
<dbReference type="STRING" id="476652.DEAC_c43100"/>
<gene>
    <name evidence="2" type="ORF">DEAC_c43100</name>
</gene>
<organism evidence="2 3">
    <name type="scientific">Desulfosporosinus acididurans</name>
    <dbReference type="NCBI Taxonomy" id="476652"/>
    <lineage>
        <taxon>Bacteria</taxon>
        <taxon>Bacillati</taxon>
        <taxon>Bacillota</taxon>
        <taxon>Clostridia</taxon>
        <taxon>Eubacteriales</taxon>
        <taxon>Desulfitobacteriaceae</taxon>
        <taxon>Desulfosporosinus</taxon>
    </lineage>
</organism>